<proteinExistence type="predicted"/>
<dbReference type="SUPFAM" id="SSF57667">
    <property type="entry name" value="beta-beta-alpha zinc fingers"/>
    <property type="match status" value="4"/>
</dbReference>
<dbReference type="PROSITE" id="PS51915">
    <property type="entry name" value="ZAD"/>
    <property type="match status" value="1"/>
</dbReference>
<dbReference type="Pfam" id="PF05225">
    <property type="entry name" value="HTH_psq"/>
    <property type="match status" value="2"/>
</dbReference>
<keyword evidence="2 7" id="KW-0479">Metal-binding</keyword>
<gene>
    <name evidence="11" type="ORF">PARMNEM_LOCUS8316</name>
</gene>
<feature type="domain" description="C2H2-type" evidence="9">
    <location>
        <begin position="439"/>
        <end position="466"/>
    </location>
</feature>
<dbReference type="InterPro" id="IPR036236">
    <property type="entry name" value="Znf_C2H2_sf"/>
</dbReference>
<feature type="binding site" evidence="7">
    <location>
        <position position="17"/>
    </location>
    <ligand>
        <name>Zn(2+)</name>
        <dbReference type="ChEBI" id="CHEBI:29105"/>
    </ligand>
</feature>
<dbReference type="PROSITE" id="PS00028">
    <property type="entry name" value="ZINC_FINGER_C2H2_1"/>
    <property type="match status" value="5"/>
</dbReference>
<sequence>MVSLDGDGEMVIFIGRCKCCLNEGDLKNMWTPYTFEEETEIYGVMLTECFALSWQQPDDNMKYMDMICTSCISRLRDAFAFKREVLVSEEVLRENQDELFLHTTVKVEKNLEEEEEEVKFSEVEYLEIPDSLNKEELCEEQLSDEQLQSSDSLLVVKRTRKRSKRLTKEERNKTYKQYTEEELQMAVDAVQNNEMSHTEAAEFFKVPRKTISAKICNITDKEEERSQSPEENRKRKWPKKLPHKDRNRTYKQYTEKALRMAIDAVQNEEMSRSEASAKFKVPKKTLDSRLRLQNSIAKDEEPDDDDASKIIDQEKHYKLREEIKSILTYTNAMPYKSRLSKYYCAYCSTDGPSFDDPDDLRTHTKTKHVDDRTKGIDQMMRPHWLNEVLKIDIHSLHCTVCYTILPTWNDALRHLEDVHEVALDEAYNRVIPYVLAREPKCALCGEAFPSYHILDGHMNAHYSSYICYECGDTFLSANRLNKHVKVHNIGRFPCEVCGKVYNLKRYMTKHFTVAHGQQDQYKCSYCPERFSRPFQRHQHLLEKHKETVKIKTCEICGKTFDWMPYYSVHMRRKHGKERNANSATKDSLSSMGNFVCGVCSERFKTKAGLVRHSHLHYNFPTAKSQTVK</sequence>
<keyword evidence="12" id="KW-1185">Reference proteome</keyword>
<keyword evidence="3" id="KW-0677">Repeat</keyword>
<evidence type="ECO:0000259" key="9">
    <source>
        <dbReference type="PROSITE" id="PS50157"/>
    </source>
</evidence>
<dbReference type="InterPro" id="IPR009057">
    <property type="entry name" value="Homeodomain-like_sf"/>
</dbReference>
<feature type="domain" description="C2H2-type" evidence="9">
    <location>
        <begin position="492"/>
        <end position="520"/>
    </location>
</feature>
<feature type="compositionally biased region" description="Basic residues" evidence="8">
    <location>
        <begin position="234"/>
        <end position="246"/>
    </location>
</feature>
<feature type="binding site" evidence="7">
    <location>
        <position position="20"/>
    </location>
    <ligand>
        <name>Zn(2+)</name>
        <dbReference type="ChEBI" id="CHEBI:29105"/>
    </ligand>
</feature>
<evidence type="ECO:0000256" key="3">
    <source>
        <dbReference type="ARBA" id="ARBA00022737"/>
    </source>
</evidence>
<dbReference type="Gene3D" id="3.30.160.60">
    <property type="entry name" value="Classic Zinc Finger"/>
    <property type="match status" value="3"/>
</dbReference>
<evidence type="ECO:0000313" key="12">
    <source>
        <dbReference type="Proteomes" id="UP001314205"/>
    </source>
</evidence>
<accession>A0AAV1KWW1</accession>
<dbReference type="AlphaFoldDB" id="A0AAV1KWW1"/>
<dbReference type="GO" id="GO:0003677">
    <property type="term" value="F:DNA binding"/>
    <property type="evidence" value="ECO:0007669"/>
    <property type="project" value="InterPro"/>
</dbReference>
<evidence type="ECO:0000256" key="8">
    <source>
        <dbReference type="SAM" id="MobiDB-lite"/>
    </source>
</evidence>
<evidence type="ECO:0000256" key="2">
    <source>
        <dbReference type="ARBA" id="ARBA00022723"/>
    </source>
</evidence>
<feature type="region of interest" description="Disordered" evidence="8">
    <location>
        <begin position="220"/>
        <end position="246"/>
    </location>
</feature>
<keyword evidence="5 7" id="KW-0862">Zinc</keyword>
<dbReference type="InterPro" id="IPR007889">
    <property type="entry name" value="HTH_Psq"/>
</dbReference>
<feature type="domain" description="C2H2-type" evidence="9">
    <location>
        <begin position="594"/>
        <end position="616"/>
    </location>
</feature>
<dbReference type="PANTHER" id="PTHR24379">
    <property type="entry name" value="KRAB AND ZINC FINGER DOMAIN-CONTAINING"/>
    <property type="match status" value="1"/>
</dbReference>
<organism evidence="11 12">
    <name type="scientific">Parnassius mnemosyne</name>
    <name type="common">clouded apollo</name>
    <dbReference type="NCBI Taxonomy" id="213953"/>
    <lineage>
        <taxon>Eukaryota</taxon>
        <taxon>Metazoa</taxon>
        <taxon>Ecdysozoa</taxon>
        <taxon>Arthropoda</taxon>
        <taxon>Hexapoda</taxon>
        <taxon>Insecta</taxon>
        <taxon>Pterygota</taxon>
        <taxon>Neoptera</taxon>
        <taxon>Endopterygota</taxon>
        <taxon>Lepidoptera</taxon>
        <taxon>Glossata</taxon>
        <taxon>Ditrysia</taxon>
        <taxon>Papilionoidea</taxon>
        <taxon>Papilionidae</taxon>
        <taxon>Parnassiinae</taxon>
        <taxon>Parnassini</taxon>
        <taxon>Parnassius</taxon>
        <taxon>Driopa</taxon>
    </lineage>
</organism>
<protein>
    <submittedName>
        <fullName evidence="11">Uncharacterized protein</fullName>
    </submittedName>
</protein>
<feature type="compositionally biased region" description="Basic and acidic residues" evidence="8">
    <location>
        <begin position="220"/>
        <end position="233"/>
    </location>
</feature>
<dbReference type="GO" id="GO:0008270">
    <property type="term" value="F:zinc ion binding"/>
    <property type="evidence" value="ECO:0007669"/>
    <property type="project" value="UniProtKB-UniRule"/>
</dbReference>
<dbReference type="SMART" id="SM00355">
    <property type="entry name" value="ZnF_C2H2"/>
    <property type="match status" value="8"/>
</dbReference>
<dbReference type="SUPFAM" id="SSF46689">
    <property type="entry name" value="Homeodomain-like"/>
    <property type="match status" value="2"/>
</dbReference>
<keyword evidence="4 6" id="KW-0863">Zinc-finger</keyword>
<reference evidence="11 12" key="1">
    <citation type="submission" date="2023-11" db="EMBL/GenBank/DDBJ databases">
        <authorList>
            <person name="Hedman E."/>
            <person name="Englund M."/>
            <person name="Stromberg M."/>
            <person name="Nyberg Akerstrom W."/>
            <person name="Nylinder S."/>
            <person name="Jareborg N."/>
            <person name="Kallberg Y."/>
            <person name="Kronander E."/>
        </authorList>
    </citation>
    <scope>NUCLEOTIDE SEQUENCE [LARGE SCALE GENOMIC DNA]</scope>
</reference>
<dbReference type="Proteomes" id="UP001314205">
    <property type="component" value="Unassembled WGS sequence"/>
</dbReference>
<evidence type="ECO:0000256" key="4">
    <source>
        <dbReference type="ARBA" id="ARBA00022771"/>
    </source>
</evidence>
<comment type="subcellular location">
    <subcellularLocation>
        <location evidence="1">Nucleus</location>
    </subcellularLocation>
</comment>
<evidence type="ECO:0000313" key="11">
    <source>
        <dbReference type="EMBL" id="CAK1587498.1"/>
    </source>
</evidence>
<dbReference type="PROSITE" id="PS50157">
    <property type="entry name" value="ZINC_FINGER_C2H2_2"/>
    <property type="match status" value="5"/>
</dbReference>
<dbReference type="InterPro" id="IPR013087">
    <property type="entry name" value="Znf_C2H2_type"/>
</dbReference>
<feature type="domain" description="ZAD" evidence="10">
    <location>
        <begin position="15"/>
        <end position="95"/>
    </location>
</feature>
<dbReference type="GO" id="GO:0005634">
    <property type="term" value="C:nucleus"/>
    <property type="evidence" value="ECO:0007669"/>
    <property type="project" value="UniProtKB-SubCell"/>
</dbReference>
<feature type="domain" description="C2H2-type" evidence="9">
    <location>
        <begin position="551"/>
        <end position="579"/>
    </location>
</feature>
<comment type="caution">
    <text evidence="11">The sequence shown here is derived from an EMBL/GenBank/DDBJ whole genome shotgun (WGS) entry which is preliminary data.</text>
</comment>
<dbReference type="EMBL" id="CAVLGL010000082">
    <property type="protein sequence ID" value="CAK1587498.1"/>
    <property type="molecule type" value="Genomic_DNA"/>
</dbReference>
<feature type="binding site" evidence="7">
    <location>
        <position position="71"/>
    </location>
    <ligand>
        <name>Zn(2+)</name>
        <dbReference type="ChEBI" id="CHEBI:29105"/>
    </ligand>
</feature>
<dbReference type="SMART" id="SM00868">
    <property type="entry name" value="zf-AD"/>
    <property type="match status" value="1"/>
</dbReference>
<evidence type="ECO:0000256" key="5">
    <source>
        <dbReference type="ARBA" id="ARBA00022833"/>
    </source>
</evidence>
<dbReference type="Gene3D" id="1.10.10.60">
    <property type="entry name" value="Homeodomain-like"/>
    <property type="match status" value="2"/>
</dbReference>
<dbReference type="InterPro" id="IPR012934">
    <property type="entry name" value="Znf_AD"/>
</dbReference>
<feature type="domain" description="C2H2-type" evidence="9">
    <location>
        <begin position="465"/>
        <end position="492"/>
    </location>
</feature>
<dbReference type="PANTHER" id="PTHR24379:SF121">
    <property type="entry name" value="C2H2-TYPE DOMAIN-CONTAINING PROTEIN"/>
    <property type="match status" value="1"/>
</dbReference>
<name>A0AAV1KWW1_9NEOP</name>
<evidence type="ECO:0000259" key="10">
    <source>
        <dbReference type="PROSITE" id="PS51915"/>
    </source>
</evidence>
<evidence type="ECO:0000256" key="1">
    <source>
        <dbReference type="ARBA" id="ARBA00004123"/>
    </source>
</evidence>
<evidence type="ECO:0000256" key="7">
    <source>
        <dbReference type="PROSITE-ProRule" id="PRU01263"/>
    </source>
</evidence>
<evidence type="ECO:0000256" key="6">
    <source>
        <dbReference type="PROSITE-ProRule" id="PRU00042"/>
    </source>
</evidence>
<feature type="binding site" evidence="7">
    <location>
        <position position="68"/>
    </location>
    <ligand>
        <name>Zn(2+)</name>
        <dbReference type="ChEBI" id="CHEBI:29105"/>
    </ligand>
</feature>